<dbReference type="InterPro" id="IPR050834">
    <property type="entry name" value="Glycosyltransf_2"/>
</dbReference>
<dbReference type="CDD" id="cd00761">
    <property type="entry name" value="Glyco_tranf_GTA_type"/>
    <property type="match status" value="1"/>
</dbReference>
<dbReference type="PANTHER" id="PTHR43685:SF5">
    <property type="entry name" value="GLYCOSYLTRANSFERASE EPSE-RELATED"/>
    <property type="match status" value="1"/>
</dbReference>
<dbReference type="AlphaFoldDB" id="A0A2W7IRW9"/>
<feature type="domain" description="Glycosyltransferase 2-like" evidence="4">
    <location>
        <begin position="9"/>
        <end position="110"/>
    </location>
</feature>
<dbReference type="PANTHER" id="PTHR43685">
    <property type="entry name" value="GLYCOSYLTRANSFERASE"/>
    <property type="match status" value="1"/>
</dbReference>
<dbReference type="SUPFAM" id="SSF53448">
    <property type="entry name" value="Nucleotide-diphospho-sugar transferases"/>
    <property type="match status" value="1"/>
</dbReference>
<name>A0A2W7IRW9_9PROT</name>
<dbReference type="Pfam" id="PF00535">
    <property type="entry name" value="Glycos_transf_2"/>
    <property type="match status" value="1"/>
</dbReference>
<proteinExistence type="inferred from homology"/>
<reference evidence="5 6" key="1">
    <citation type="submission" date="2018-06" db="EMBL/GenBank/DDBJ databases">
        <title>Genomic Encyclopedia of Archaeal and Bacterial Type Strains, Phase II (KMG-II): from individual species to whole genera.</title>
        <authorList>
            <person name="Goeker M."/>
        </authorList>
    </citation>
    <scope>NUCLEOTIDE SEQUENCE [LARGE SCALE GENOMIC DNA]</scope>
    <source>
        <strain evidence="5 6">DSM 24525</strain>
    </source>
</reference>
<dbReference type="OrthoDB" id="6383742at2"/>
<keyword evidence="2" id="KW-0328">Glycosyltransferase</keyword>
<dbReference type="GO" id="GO:0016757">
    <property type="term" value="F:glycosyltransferase activity"/>
    <property type="evidence" value="ECO:0007669"/>
    <property type="project" value="UniProtKB-KW"/>
</dbReference>
<evidence type="ECO:0000256" key="3">
    <source>
        <dbReference type="ARBA" id="ARBA00022679"/>
    </source>
</evidence>
<dbReference type="RefSeq" id="WP_146422677.1">
    <property type="nucleotide sequence ID" value="NZ_QKYU01000002.1"/>
</dbReference>
<organism evidence="5 6">
    <name type="scientific">Humitalea rosea</name>
    <dbReference type="NCBI Taxonomy" id="990373"/>
    <lineage>
        <taxon>Bacteria</taxon>
        <taxon>Pseudomonadati</taxon>
        <taxon>Pseudomonadota</taxon>
        <taxon>Alphaproteobacteria</taxon>
        <taxon>Acetobacterales</taxon>
        <taxon>Roseomonadaceae</taxon>
        <taxon>Humitalea</taxon>
    </lineage>
</organism>
<gene>
    <name evidence="5" type="ORF">C8P66_10239</name>
</gene>
<protein>
    <submittedName>
        <fullName evidence="5">Glycosyl transferase family 2</fullName>
    </submittedName>
</protein>
<dbReference type="Proteomes" id="UP000249688">
    <property type="component" value="Unassembled WGS sequence"/>
</dbReference>
<keyword evidence="3 5" id="KW-0808">Transferase</keyword>
<evidence type="ECO:0000313" key="5">
    <source>
        <dbReference type="EMBL" id="PZW50351.1"/>
    </source>
</evidence>
<dbReference type="InterPro" id="IPR001173">
    <property type="entry name" value="Glyco_trans_2-like"/>
</dbReference>
<dbReference type="InterPro" id="IPR029044">
    <property type="entry name" value="Nucleotide-diphossugar_trans"/>
</dbReference>
<sequence length="278" mass="28997">MNVVTLEASVIVPTRDAAAALPATIASIGDDPTLEILIIDCGSDGTADWVAEVADPRLRWLPGPSRGLTAARNLGIAEAEAPLVAFLDAGQRWVPGKLALQLALHRRQPEIGFSFGAHGARAATDPSEGGARVLAGDALARIFAAAPIEASTVVARTALVRAVGGFTEDVGPAADWDLWLHLSQCAPVGWLPSPLTEGPAEPWDARRMASARRVAAVWRDLVAAVDPSAAREGVARVLAASAEAAMAEGDRLAALRFRLARLRLRSARAIGALRKGLG</sequence>
<evidence type="ECO:0000259" key="4">
    <source>
        <dbReference type="Pfam" id="PF00535"/>
    </source>
</evidence>
<comment type="similarity">
    <text evidence="1">Belongs to the glycosyltransferase 2 family.</text>
</comment>
<dbReference type="EMBL" id="QKYU01000002">
    <property type="protein sequence ID" value="PZW50351.1"/>
    <property type="molecule type" value="Genomic_DNA"/>
</dbReference>
<dbReference type="Gene3D" id="3.90.550.10">
    <property type="entry name" value="Spore Coat Polysaccharide Biosynthesis Protein SpsA, Chain A"/>
    <property type="match status" value="1"/>
</dbReference>
<keyword evidence="6" id="KW-1185">Reference proteome</keyword>
<comment type="caution">
    <text evidence="5">The sequence shown here is derived from an EMBL/GenBank/DDBJ whole genome shotgun (WGS) entry which is preliminary data.</text>
</comment>
<accession>A0A2W7IRW9</accession>
<evidence type="ECO:0000313" key="6">
    <source>
        <dbReference type="Proteomes" id="UP000249688"/>
    </source>
</evidence>
<evidence type="ECO:0000256" key="1">
    <source>
        <dbReference type="ARBA" id="ARBA00006739"/>
    </source>
</evidence>
<evidence type="ECO:0000256" key="2">
    <source>
        <dbReference type="ARBA" id="ARBA00022676"/>
    </source>
</evidence>